<dbReference type="AlphaFoldDB" id="A0A4R7UF65"/>
<evidence type="ECO:0000313" key="3">
    <source>
        <dbReference type="Proteomes" id="UP000295757"/>
    </source>
</evidence>
<dbReference type="Proteomes" id="UP000295757">
    <property type="component" value="Unassembled WGS sequence"/>
</dbReference>
<dbReference type="EMBL" id="SOCN01000001">
    <property type="protein sequence ID" value="TDV24265.1"/>
    <property type="molecule type" value="Genomic_DNA"/>
</dbReference>
<evidence type="ECO:0000259" key="1">
    <source>
        <dbReference type="Pfam" id="PF00814"/>
    </source>
</evidence>
<protein>
    <submittedName>
        <fullName evidence="2">tRNA threonylcarbamoyl adenosine modification protein YeaZ</fullName>
    </submittedName>
</protein>
<proteinExistence type="predicted"/>
<dbReference type="InterPro" id="IPR022496">
    <property type="entry name" value="T6A_TsaB"/>
</dbReference>
<sequence>MILRSYNLFLDTTGSDFVLVLFDINNKVIDNRIHYNYKKKVDLLVLEFENLLIKNNLEISNVKGLYLNLGPGFFTGVRTAFVFFRTLALLNEIEFYTTTTFELLNKQILDEPFLYIDAQGNKLYCFDVLKFKQNKDYINAIKVVEKQNQNVSKINYDLMLQDFGSFIELFQIQQPMQVEPIYIKKPQIGGL</sequence>
<evidence type="ECO:0000313" key="2">
    <source>
        <dbReference type="EMBL" id="TDV24265.1"/>
    </source>
</evidence>
<organism evidence="2 3">
    <name type="scientific">Mycoplasmopsis mustelae</name>
    <dbReference type="NCBI Taxonomy" id="171289"/>
    <lineage>
        <taxon>Bacteria</taxon>
        <taxon>Bacillati</taxon>
        <taxon>Mycoplasmatota</taxon>
        <taxon>Mycoplasmoidales</taxon>
        <taxon>Metamycoplasmataceae</taxon>
        <taxon>Mycoplasmopsis</taxon>
    </lineage>
</organism>
<dbReference type="SUPFAM" id="SSF53067">
    <property type="entry name" value="Actin-like ATPase domain"/>
    <property type="match status" value="1"/>
</dbReference>
<dbReference type="GO" id="GO:0002949">
    <property type="term" value="P:tRNA threonylcarbamoyladenosine modification"/>
    <property type="evidence" value="ECO:0007669"/>
    <property type="project" value="InterPro"/>
</dbReference>
<accession>A0A4R7UF65</accession>
<name>A0A4R7UF65_9BACT</name>
<comment type="caution">
    <text evidence="2">The sequence shown here is derived from an EMBL/GenBank/DDBJ whole genome shotgun (WGS) entry which is preliminary data.</text>
</comment>
<gene>
    <name evidence="2" type="ORF">BCF59_0219</name>
</gene>
<feature type="domain" description="Gcp-like" evidence="1">
    <location>
        <begin position="47"/>
        <end position="138"/>
    </location>
</feature>
<dbReference type="Gene3D" id="3.30.420.40">
    <property type="match status" value="1"/>
</dbReference>
<dbReference type="Gene3D" id="3.30.420.200">
    <property type="match status" value="1"/>
</dbReference>
<dbReference type="Pfam" id="PF00814">
    <property type="entry name" value="TsaD"/>
    <property type="match status" value="1"/>
</dbReference>
<dbReference type="InterPro" id="IPR000905">
    <property type="entry name" value="Gcp-like_dom"/>
</dbReference>
<dbReference type="NCBIfam" id="TIGR03725">
    <property type="entry name" value="T6A_YeaZ"/>
    <property type="match status" value="1"/>
</dbReference>
<dbReference type="InterPro" id="IPR043129">
    <property type="entry name" value="ATPase_NBD"/>
</dbReference>
<keyword evidence="3" id="KW-1185">Reference proteome</keyword>
<reference evidence="2 3" key="1">
    <citation type="submission" date="2019-03" db="EMBL/GenBank/DDBJ databases">
        <title>Genomic Encyclopedia of Archaeal and Bacterial Type Strains, Phase II (KMG-II): from individual species to whole genera.</title>
        <authorList>
            <person name="Goeker M."/>
        </authorList>
    </citation>
    <scope>NUCLEOTIDE SEQUENCE [LARGE SCALE GENOMIC DNA]</scope>
    <source>
        <strain evidence="2 3">ATCC 35214</strain>
    </source>
</reference>